<dbReference type="GO" id="GO:0003700">
    <property type="term" value="F:DNA-binding transcription factor activity"/>
    <property type="evidence" value="ECO:0007669"/>
    <property type="project" value="InterPro"/>
</dbReference>
<protein>
    <submittedName>
        <fullName evidence="5">AraC family transcriptional regulator</fullName>
    </submittedName>
</protein>
<feature type="domain" description="HTH araC/xylS-type" evidence="4">
    <location>
        <begin position="170"/>
        <end position="269"/>
    </location>
</feature>
<accession>A0A089M6T8</accession>
<dbReference type="AlphaFoldDB" id="A0A089M6T8"/>
<dbReference type="Proteomes" id="UP000029500">
    <property type="component" value="Chromosome"/>
</dbReference>
<dbReference type="STRING" id="189425.PGRAT_15700"/>
<organism evidence="5 6">
    <name type="scientific">Paenibacillus graminis</name>
    <dbReference type="NCBI Taxonomy" id="189425"/>
    <lineage>
        <taxon>Bacteria</taxon>
        <taxon>Bacillati</taxon>
        <taxon>Bacillota</taxon>
        <taxon>Bacilli</taxon>
        <taxon>Bacillales</taxon>
        <taxon>Paenibacillaceae</taxon>
        <taxon>Paenibacillus</taxon>
    </lineage>
</organism>
<dbReference type="SUPFAM" id="SSF46689">
    <property type="entry name" value="Homeodomain-like"/>
    <property type="match status" value="2"/>
</dbReference>
<dbReference type="PRINTS" id="PR00032">
    <property type="entry name" value="HTHARAC"/>
</dbReference>
<proteinExistence type="predicted"/>
<dbReference type="InterPro" id="IPR009057">
    <property type="entry name" value="Homeodomain-like_sf"/>
</dbReference>
<dbReference type="PANTHER" id="PTHR43280">
    <property type="entry name" value="ARAC-FAMILY TRANSCRIPTIONAL REGULATOR"/>
    <property type="match status" value="1"/>
</dbReference>
<reference evidence="5 6" key="1">
    <citation type="submission" date="2014-08" db="EMBL/GenBank/DDBJ databases">
        <title>Comparative genomics of the Paenibacillus odorifer group.</title>
        <authorList>
            <person name="den Bakker H.C."/>
            <person name="Tsai Y.-C."/>
            <person name="Martin N."/>
            <person name="Korlach J."/>
            <person name="Wiedmann M."/>
        </authorList>
    </citation>
    <scope>NUCLEOTIDE SEQUENCE [LARGE SCALE GENOMIC DNA]</scope>
    <source>
        <strain evidence="5 6">DSM 15220</strain>
    </source>
</reference>
<evidence type="ECO:0000313" key="5">
    <source>
        <dbReference type="EMBL" id="AIQ68902.1"/>
    </source>
</evidence>
<keyword evidence="1" id="KW-0805">Transcription regulation</keyword>
<dbReference type="EMBL" id="CP009287">
    <property type="protein sequence ID" value="AIQ68902.1"/>
    <property type="molecule type" value="Genomic_DNA"/>
</dbReference>
<dbReference type="PROSITE" id="PS01124">
    <property type="entry name" value="HTH_ARAC_FAMILY_2"/>
    <property type="match status" value="1"/>
</dbReference>
<dbReference type="Gene3D" id="1.10.10.60">
    <property type="entry name" value="Homeodomain-like"/>
    <property type="match status" value="2"/>
</dbReference>
<dbReference type="InterPro" id="IPR037923">
    <property type="entry name" value="HTH-like"/>
</dbReference>
<dbReference type="Gene3D" id="2.60.120.280">
    <property type="entry name" value="Regulatory protein AraC"/>
    <property type="match status" value="1"/>
</dbReference>
<dbReference type="Pfam" id="PF02311">
    <property type="entry name" value="AraC_binding"/>
    <property type="match status" value="1"/>
</dbReference>
<keyword evidence="2" id="KW-0238">DNA-binding</keyword>
<dbReference type="Pfam" id="PF12833">
    <property type="entry name" value="HTH_18"/>
    <property type="match status" value="1"/>
</dbReference>
<evidence type="ECO:0000256" key="1">
    <source>
        <dbReference type="ARBA" id="ARBA00023015"/>
    </source>
</evidence>
<dbReference type="InterPro" id="IPR018060">
    <property type="entry name" value="HTH_AraC"/>
</dbReference>
<dbReference type="GO" id="GO:0043565">
    <property type="term" value="F:sequence-specific DNA binding"/>
    <property type="evidence" value="ECO:0007669"/>
    <property type="project" value="InterPro"/>
</dbReference>
<evidence type="ECO:0000313" key="6">
    <source>
        <dbReference type="Proteomes" id="UP000029500"/>
    </source>
</evidence>
<evidence type="ECO:0000256" key="2">
    <source>
        <dbReference type="ARBA" id="ARBA00023125"/>
    </source>
</evidence>
<sequence>MKSTLVFCETEEMTALPLYATTIGFWEHQPEMERPAGFPDYQLHQVLEGKGELFLKDKHYIVEPGDVFFLFPHVAHAYAPISAAWKLSWVSFNGREAGSLLAYAGIRESGTGRLNGLSLLEPLQKMLELSHGNSLQMNLERSKLMYALMLELKVQLAAPAGGPDELERIKPVLEHIESNLHRTLPLKELAEIASISPQYLCRLFQRTLHERPVTYINKQRINRSKQLMFSGREKKIYEIAEQAGFENTSYFCAVFKRVTGMRPEEFKRLHGLEG</sequence>
<keyword evidence="6" id="KW-1185">Reference proteome</keyword>
<dbReference type="eggNOG" id="COG2207">
    <property type="taxonomic scope" value="Bacteria"/>
</dbReference>
<keyword evidence="3" id="KW-0804">Transcription</keyword>
<dbReference type="KEGG" id="pgm:PGRAT_15700"/>
<name>A0A089M6T8_9BACL</name>
<dbReference type="InterPro" id="IPR003313">
    <property type="entry name" value="AraC-bd"/>
</dbReference>
<dbReference type="HOGENOM" id="CLU_000445_88_6_9"/>
<dbReference type="SMART" id="SM00342">
    <property type="entry name" value="HTH_ARAC"/>
    <property type="match status" value="1"/>
</dbReference>
<dbReference type="PANTHER" id="PTHR43280:SF28">
    <property type="entry name" value="HTH-TYPE TRANSCRIPTIONAL ACTIVATOR RHAS"/>
    <property type="match status" value="1"/>
</dbReference>
<dbReference type="SUPFAM" id="SSF51215">
    <property type="entry name" value="Regulatory protein AraC"/>
    <property type="match status" value="1"/>
</dbReference>
<evidence type="ECO:0000256" key="3">
    <source>
        <dbReference type="ARBA" id="ARBA00023163"/>
    </source>
</evidence>
<dbReference type="OrthoDB" id="185320at2"/>
<gene>
    <name evidence="5" type="ORF">PGRAT_15700</name>
</gene>
<dbReference type="RefSeq" id="WP_042266819.1">
    <property type="nucleotide sequence ID" value="NZ_CP009287.1"/>
</dbReference>
<evidence type="ECO:0000259" key="4">
    <source>
        <dbReference type="PROSITE" id="PS01124"/>
    </source>
</evidence>
<dbReference type="InterPro" id="IPR020449">
    <property type="entry name" value="Tscrpt_reg_AraC-type_HTH"/>
</dbReference>